<dbReference type="SUPFAM" id="SSF51294">
    <property type="entry name" value="Hedgehog/intein (Hint) domain"/>
    <property type="match status" value="1"/>
</dbReference>
<dbReference type="InterPro" id="IPR000742">
    <property type="entry name" value="EGF"/>
</dbReference>
<dbReference type="EMBL" id="CAJPWZ010000273">
    <property type="protein sequence ID" value="CAG2188738.1"/>
    <property type="molecule type" value="Genomic_DNA"/>
</dbReference>
<dbReference type="InterPro" id="IPR001767">
    <property type="entry name" value="Hedgehog_Hint"/>
</dbReference>
<dbReference type="InterPro" id="IPR003586">
    <property type="entry name" value="Hint_dom_C"/>
</dbReference>
<dbReference type="PANTHER" id="PTHR21694">
    <property type="entry name" value="COILED-COIL DOMAIN-CONTAINING PROTEIN 63"/>
    <property type="match status" value="1"/>
</dbReference>
<feature type="disulfide bond" evidence="4">
    <location>
        <begin position="622"/>
        <end position="631"/>
    </location>
</feature>
<dbReference type="Gene3D" id="2.10.25.10">
    <property type="entry name" value="Laminin"/>
    <property type="match status" value="1"/>
</dbReference>
<feature type="domain" description="EGF-like" evidence="7">
    <location>
        <begin position="593"/>
        <end position="632"/>
    </location>
</feature>
<dbReference type="GO" id="GO:0003341">
    <property type="term" value="P:cilium movement"/>
    <property type="evidence" value="ECO:0007669"/>
    <property type="project" value="TreeGrafter"/>
</dbReference>
<keyword evidence="4" id="KW-0245">EGF-like domain</keyword>
<dbReference type="InterPro" id="IPR003587">
    <property type="entry name" value="Hint_dom_N"/>
</dbReference>
<keyword evidence="3 5" id="KW-0175">Coiled coil</keyword>
<name>A0A8S3Q3K2_MYTED</name>
<organism evidence="8 9">
    <name type="scientific">Mytilus edulis</name>
    <name type="common">Blue mussel</name>
    <dbReference type="NCBI Taxonomy" id="6550"/>
    <lineage>
        <taxon>Eukaryota</taxon>
        <taxon>Metazoa</taxon>
        <taxon>Spiralia</taxon>
        <taxon>Lophotrochozoa</taxon>
        <taxon>Mollusca</taxon>
        <taxon>Bivalvia</taxon>
        <taxon>Autobranchia</taxon>
        <taxon>Pteriomorphia</taxon>
        <taxon>Mytilida</taxon>
        <taxon>Mytiloidea</taxon>
        <taxon>Mytilidae</taxon>
        <taxon>Mytilinae</taxon>
        <taxon>Mytilus</taxon>
    </lineage>
</organism>
<evidence type="ECO:0000256" key="5">
    <source>
        <dbReference type="SAM" id="Coils"/>
    </source>
</evidence>
<feature type="compositionally biased region" description="Acidic residues" evidence="6">
    <location>
        <begin position="537"/>
        <end position="548"/>
    </location>
</feature>
<dbReference type="PROSITE" id="PS50026">
    <property type="entry name" value="EGF_3"/>
    <property type="match status" value="1"/>
</dbReference>
<keyword evidence="9" id="KW-1185">Reference proteome</keyword>
<dbReference type="GO" id="GO:0005930">
    <property type="term" value="C:axoneme"/>
    <property type="evidence" value="ECO:0007669"/>
    <property type="project" value="TreeGrafter"/>
</dbReference>
<gene>
    <name evidence="8" type="ORF">MEDL_4145</name>
</gene>
<dbReference type="InterPro" id="IPR036844">
    <property type="entry name" value="Hint_dom_sf"/>
</dbReference>
<evidence type="ECO:0000313" key="8">
    <source>
        <dbReference type="EMBL" id="CAG2188738.1"/>
    </source>
</evidence>
<dbReference type="Gene3D" id="2.170.16.10">
    <property type="entry name" value="Hedgehog/Intein (Hint) domain"/>
    <property type="match status" value="1"/>
</dbReference>
<dbReference type="InterPro" id="IPR051876">
    <property type="entry name" value="ODA-DC/CCD"/>
</dbReference>
<keyword evidence="4" id="KW-1015">Disulfide bond</keyword>
<dbReference type="InterPro" id="IPR001657">
    <property type="entry name" value="Hedgehog"/>
</dbReference>
<evidence type="ECO:0000313" key="9">
    <source>
        <dbReference type="Proteomes" id="UP000683360"/>
    </source>
</evidence>
<dbReference type="GO" id="GO:0007267">
    <property type="term" value="P:cell-cell signaling"/>
    <property type="evidence" value="ECO:0007669"/>
    <property type="project" value="InterPro"/>
</dbReference>
<dbReference type="SMART" id="SM00305">
    <property type="entry name" value="HintC"/>
    <property type="match status" value="1"/>
</dbReference>
<dbReference type="GO" id="GO:0048731">
    <property type="term" value="P:system development"/>
    <property type="evidence" value="ECO:0007669"/>
    <property type="project" value="UniProtKB-ARBA"/>
</dbReference>
<evidence type="ECO:0000256" key="1">
    <source>
        <dbReference type="ARBA" id="ARBA00022473"/>
    </source>
</evidence>
<dbReference type="Pfam" id="PF21773">
    <property type="entry name" value="ODAD1_CC"/>
    <property type="match status" value="1"/>
</dbReference>
<reference evidence="8" key="1">
    <citation type="submission" date="2021-03" db="EMBL/GenBank/DDBJ databases">
        <authorList>
            <person name="Bekaert M."/>
        </authorList>
    </citation>
    <scope>NUCLEOTIDE SEQUENCE</scope>
</reference>
<accession>A0A8S3Q3K2</accession>
<evidence type="ECO:0000256" key="6">
    <source>
        <dbReference type="SAM" id="MobiDB-lite"/>
    </source>
</evidence>
<feature type="coiled-coil region" evidence="5">
    <location>
        <begin position="375"/>
        <end position="448"/>
    </location>
</feature>
<dbReference type="AlphaFoldDB" id="A0A8S3Q3K2"/>
<dbReference type="PROSITE" id="PS00022">
    <property type="entry name" value="EGF_1"/>
    <property type="match status" value="1"/>
</dbReference>
<dbReference type="GO" id="GO:0036158">
    <property type="term" value="P:outer dynein arm assembly"/>
    <property type="evidence" value="ECO:0007669"/>
    <property type="project" value="TreeGrafter"/>
</dbReference>
<keyword evidence="2" id="KW-0732">Signal</keyword>
<evidence type="ECO:0000256" key="2">
    <source>
        <dbReference type="ARBA" id="ARBA00022729"/>
    </source>
</evidence>
<feature type="coiled-coil region" evidence="5">
    <location>
        <begin position="88"/>
        <end position="288"/>
    </location>
</feature>
<keyword evidence="1" id="KW-0217">Developmental protein</keyword>
<dbReference type="PRINTS" id="PR00632">
    <property type="entry name" value="SONICHHOG"/>
</dbReference>
<feature type="disulfide bond" evidence="4">
    <location>
        <begin position="597"/>
        <end position="607"/>
    </location>
</feature>
<evidence type="ECO:0000259" key="7">
    <source>
        <dbReference type="PROSITE" id="PS50026"/>
    </source>
</evidence>
<proteinExistence type="predicted"/>
<dbReference type="SMART" id="SM00181">
    <property type="entry name" value="EGF"/>
    <property type="match status" value="2"/>
</dbReference>
<dbReference type="GO" id="GO:0016540">
    <property type="term" value="P:protein autoprocessing"/>
    <property type="evidence" value="ECO:0007669"/>
    <property type="project" value="InterPro"/>
</dbReference>
<dbReference type="PROSITE" id="PS01186">
    <property type="entry name" value="EGF_2"/>
    <property type="match status" value="1"/>
</dbReference>
<dbReference type="Pfam" id="PF01079">
    <property type="entry name" value="Hint"/>
    <property type="match status" value="1"/>
</dbReference>
<feature type="coiled-coil region" evidence="5">
    <location>
        <begin position="312"/>
        <end position="341"/>
    </location>
</feature>
<protein>
    <recommendedName>
        <fullName evidence="7">EGF-like domain-containing protein</fullName>
    </recommendedName>
</protein>
<evidence type="ECO:0000256" key="4">
    <source>
        <dbReference type="PROSITE-ProRule" id="PRU00076"/>
    </source>
</evidence>
<dbReference type="PANTHER" id="PTHR21694:SF35">
    <property type="entry name" value="OUTER DYNEIN ARM-DOCKING COMPLEX SUBUNIT 1"/>
    <property type="match status" value="1"/>
</dbReference>
<sequence>MYLIVLQSISISELCPLIKPLFGLFLLDTLPCFHHQNIFTRLFTDCSAQYSFESQSLCHVQDLLDQILAMPTWKGDRAAYTEESQNLIRKQKASIGQLESEKQELLKELRLAESRSNQDKDDVNTDTLVTLAEVKDENETDIDEEKKMHIELDAEIRKWEKKIKDQHKNMGGVHMSSQHTVQMQKTVRTLENRLDQSKQAFCKQLSENAKQRDEIESLRVERNRFDNLYKKLEKELQQLQKKKGELIESSTQAYDARDEAQAKIILLKEKADKDLQQHQAEMKELLRVIDHDRALREFMGIKGQERQEDPQLVAWRQKKEAQEAERKKESQEDSVETYEMAFERIREMTGEEDLDLLVNRFIEVEDRNFALFNFVNEQNNEIEKLNDEIKDIENEIEKFKLTGIELEDKRKKILKELEEQQASSSKEADEYEQKNKEISKILDQLRAGIDSLFNKINCDRSAIDDMLGAASGVTDSNMIQYLGIIEQRTNELLAIQSYIGSKDTDQTRFEKTGPGLLGEGPAAPQQQLPILPPSVGDEYDSEGSDASEDEARPFTRAELQSRVMKTVRKRESAAKKDAHKYDLSNAREKTQKSHIHCDTGPCVNGYCHSSNFDSGKPHWCICDPGYTGQECDTKHVCTRSKISVAGKCYDLINHDLAHHNLSHVAEYNFAGSIYPLNEDCIVSTSSNPLVRGVYCYCGQTRALLYSNHSLSMCGCQGGQMRKLDGTCTESVHQNKYCNGKVCDHGVCVGTFCLCDMGWEGELCDALQQCQNGYSTFSHCYPYDKDVTYYVCPIDTVRNCHTCNLYPFTKSGVICDITSEGENHTNIRLQLIDGSFVERINKDHDEKLGGCFPPDSLVIGVNNKTIKMKSLRVDETILTVDAHGRYKYTKVILMFHNDSKGKLKYRKIVTENGHSIEISLEHLIYTAKRRNDKIEVKAAGKIKEGDFIHVFDKYRGYTKAVRVIHISEEVKTGLYAPLTETGNLIVDDHLVSSYATYEDQDIVHLIFLPWRLAFKFNAWMWDQEPYAPMESGAHWSLKGFFMFANLRCYLFNEEYCEYMNF</sequence>
<feature type="compositionally biased region" description="Low complexity" evidence="6">
    <location>
        <begin position="519"/>
        <end position="529"/>
    </location>
</feature>
<comment type="caution">
    <text evidence="8">The sequence shown here is derived from an EMBL/GenBank/DDBJ whole genome shotgun (WGS) entry which is preliminary data.</text>
</comment>
<dbReference type="PROSITE" id="PS50817">
    <property type="entry name" value="INTEIN_N_TER"/>
    <property type="match status" value="1"/>
</dbReference>
<dbReference type="InterPro" id="IPR006141">
    <property type="entry name" value="Intein_N"/>
</dbReference>
<dbReference type="SMART" id="SM00306">
    <property type="entry name" value="HintN"/>
    <property type="match status" value="1"/>
</dbReference>
<comment type="caution">
    <text evidence="4">Lacks conserved residue(s) required for the propagation of feature annotation.</text>
</comment>
<dbReference type="CDD" id="cd00081">
    <property type="entry name" value="Hint"/>
    <property type="match status" value="1"/>
</dbReference>
<dbReference type="Proteomes" id="UP000683360">
    <property type="component" value="Unassembled WGS sequence"/>
</dbReference>
<dbReference type="OrthoDB" id="6766775at2759"/>
<feature type="region of interest" description="Disordered" evidence="6">
    <location>
        <begin position="505"/>
        <end position="557"/>
    </location>
</feature>
<dbReference type="GO" id="GO:0016539">
    <property type="term" value="P:intein-mediated protein splicing"/>
    <property type="evidence" value="ECO:0007669"/>
    <property type="project" value="InterPro"/>
</dbReference>
<evidence type="ECO:0000256" key="3">
    <source>
        <dbReference type="ARBA" id="ARBA00023054"/>
    </source>
</evidence>
<dbReference type="InterPro" id="IPR049258">
    <property type="entry name" value="ODAD1_CC"/>
</dbReference>